<dbReference type="InterPro" id="IPR039612">
    <property type="entry name" value="VQ_5/9/14"/>
</dbReference>
<feature type="compositionally biased region" description="Low complexity" evidence="1">
    <location>
        <begin position="47"/>
        <end position="63"/>
    </location>
</feature>
<name>A0A6V7QYU5_ANACO</name>
<feature type="compositionally biased region" description="Polar residues" evidence="1">
    <location>
        <begin position="69"/>
        <end position="86"/>
    </location>
</feature>
<accession>A0A6V7QYU5</accession>
<feature type="compositionally biased region" description="Pro residues" evidence="1">
    <location>
        <begin position="89"/>
        <end position="100"/>
    </location>
</feature>
<feature type="region of interest" description="Disordered" evidence="1">
    <location>
        <begin position="1"/>
        <end position="144"/>
    </location>
</feature>
<dbReference type="Pfam" id="PF05678">
    <property type="entry name" value="VQ"/>
    <property type="match status" value="1"/>
</dbReference>
<sequence>MDHSKNNHQQHHQHNPHLGVNKMGKNIRKSPLHPSVSGAGALPNVRPPAATAAPPAQQQQQQQPPQPQVYNISKNDFRSIVQQLTGTPPAIPTQPQPTHPAPAAEAAQPAAPEDPPPSAQPHRPPASSPYRPHGTCTSPPAAQP</sequence>
<feature type="compositionally biased region" description="Pro residues" evidence="1">
    <location>
        <begin position="112"/>
        <end position="127"/>
    </location>
</feature>
<organism evidence="3">
    <name type="scientific">Ananas comosus var. bracteatus</name>
    <name type="common">red pineapple</name>
    <dbReference type="NCBI Taxonomy" id="296719"/>
    <lineage>
        <taxon>Eukaryota</taxon>
        <taxon>Viridiplantae</taxon>
        <taxon>Streptophyta</taxon>
        <taxon>Embryophyta</taxon>
        <taxon>Tracheophyta</taxon>
        <taxon>Spermatophyta</taxon>
        <taxon>Magnoliopsida</taxon>
        <taxon>Liliopsida</taxon>
        <taxon>Poales</taxon>
        <taxon>Bromeliaceae</taxon>
        <taxon>Bromelioideae</taxon>
        <taxon>Ananas</taxon>
    </lineage>
</organism>
<evidence type="ECO:0000259" key="2">
    <source>
        <dbReference type="Pfam" id="PF05678"/>
    </source>
</evidence>
<feature type="compositionally biased region" description="Basic residues" evidence="1">
    <location>
        <begin position="1"/>
        <end position="15"/>
    </location>
</feature>
<dbReference type="PANTHER" id="PTHR33783">
    <property type="entry name" value="PROTEIN HAIKU1"/>
    <property type="match status" value="1"/>
</dbReference>
<dbReference type="PANTHER" id="PTHR33783:SF1">
    <property type="entry name" value="PROTEIN HAIKU1"/>
    <property type="match status" value="1"/>
</dbReference>
<evidence type="ECO:0000313" key="3">
    <source>
        <dbReference type="EMBL" id="CAD1848077.1"/>
    </source>
</evidence>
<gene>
    <name evidence="3" type="ORF">CB5_LOCUS31288</name>
</gene>
<dbReference type="EMBL" id="CAJEUB010000067">
    <property type="protein sequence ID" value="CAD1848077.1"/>
    <property type="molecule type" value="Genomic_DNA"/>
</dbReference>
<evidence type="ECO:0000256" key="1">
    <source>
        <dbReference type="SAM" id="MobiDB-lite"/>
    </source>
</evidence>
<dbReference type="AlphaFoldDB" id="A0A6V7QYU5"/>
<proteinExistence type="predicted"/>
<feature type="compositionally biased region" description="Low complexity" evidence="1">
    <location>
        <begin position="101"/>
        <end position="111"/>
    </location>
</feature>
<feature type="compositionally biased region" description="Polar residues" evidence="1">
    <location>
        <begin position="135"/>
        <end position="144"/>
    </location>
</feature>
<reference evidence="3" key="1">
    <citation type="submission" date="2020-07" db="EMBL/GenBank/DDBJ databases">
        <authorList>
            <person name="Lin J."/>
        </authorList>
    </citation>
    <scope>NUCLEOTIDE SEQUENCE</scope>
</reference>
<dbReference type="InterPro" id="IPR008889">
    <property type="entry name" value="VQ"/>
</dbReference>
<feature type="domain" description="VQ" evidence="2">
    <location>
        <begin position="64"/>
        <end position="90"/>
    </location>
</feature>
<protein>
    <recommendedName>
        <fullName evidence="2">VQ domain-containing protein</fullName>
    </recommendedName>
</protein>